<gene>
    <name evidence="1" type="ORF">E2C01_067919</name>
</gene>
<organism evidence="1 2">
    <name type="scientific">Portunus trituberculatus</name>
    <name type="common">Swimming crab</name>
    <name type="synonym">Neptunus trituberculatus</name>
    <dbReference type="NCBI Taxonomy" id="210409"/>
    <lineage>
        <taxon>Eukaryota</taxon>
        <taxon>Metazoa</taxon>
        <taxon>Ecdysozoa</taxon>
        <taxon>Arthropoda</taxon>
        <taxon>Crustacea</taxon>
        <taxon>Multicrustacea</taxon>
        <taxon>Malacostraca</taxon>
        <taxon>Eumalacostraca</taxon>
        <taxon>Eucarida</taxon>
        <taxon>Decapoda</taxon>
        <taxon>Pleocyemata</taxon>
        <taxon>Brachyura</taxon>
        <taxon>Eubrachyura</taxon>
        <taxon>Portunoidea</taxon>
        <taxon>Portunidae</taxon>
        <taxon>Portuninae</taxon>
        <taxon>Portunus</taxon>
    </lineage>
</organism>
<proteinExistence type="predicted"/>
<evidence type="ECO:0000313" key="1">
    <source>
        <dbReference type="EMBL" id="MPC73585.1"/>
    </source>
</evidence>
<comment type="caution">
    <text evidence="1">The sequence shown here is derived from an EMBL/GenBank/DDBJ whole genome shotgun (WGS) entry which is preliminary data.</text>
</comment>
<dbReference type="AlphaFoldDB" id="A0A5B7HUX6"/>
<dbReference type="Proteomes" id="UP000324222">
    <property type="component" value="Unassembled WGS sequence"/>
</dbReference>
<sequence length="105" mass="12045">MRRSVFPAASSRIDETRCKQDTRARFPATTDKTYDCGDAKRTHGQQVDKDVVWCRKFHPRAAAPRSTKKLSWRRRTVFPGVFCGAPPPPPRLARLFRPITCTMII</sequence>
<dbReference type="EMBL" id="VSRR010037093">
    <property type="protein sequence ID" value="MPC73585.1"/>
    <property type="molecule type" value="Genomic_DNA"/>
</dbReference>
<protein>
    <submittedName>
        <fullName evidence="1">Uncharacterized protein</fullName>
    </submittedName>
</protein>
<name>A0A5B7HUX6_PORTR</name>
<keyword evidence="2" id="KW-1185">Reference proteome</keyword>
<reference evidence="1 2" key="1">
    <citation type="submission" date="2019-05" db="EMBL/GenBank/DDBJ databases">
        <title>Another draft genome of Portunus trituberculatus and its Hox gene families provides insights of decapod evolution.</title>
        <authorList>
            <person name="Jeong J.-H."/>
            <person name="Song I."/>
            <person name="Kim S."/>
            <person name="Choi T."/>
            <person name="Kim D."/>
            <person name="Ryu S."/>
            <person name="Kim W."/>
        </authorList>
    </citation>
    <scope>NUCLEOTIDE SEQUENCE [LARGE SCALE GENOMIC DNA]</scope>
    <source>
        <tissue evidence="1">Muscle</tissue>
    </source>
</reference>
<evidence type="ECO:0000313" key="2">
    <source>
        <dbReference type="Proteomes" id="UP000324222"/>
    </source>
</evidence>
<accession>A0A5B7HUX6</accession>